<accession>A0A7X1AU75</accession>
<evidence type="ECO:0000313" key="2">
    <source>
        <dbReference type="EMBL" id="MBC2410672.1"/>
    </source>
</evidence>
<organism evidence="2 3">
    <name type="scientific">Pseudomonas cremoris</name>
    <dbReference type="NCBI Taxonomy" id="2724178"/>
    <lineage>
        <taxon>Bacteria</taxon>
        <taxon>Pseudomonadati</taxon>
        <taxon>Pseudomonadota</taxon>
        <taxon>Gammaproteobacteria</taxon>
        <taxon>Pseudomonadales</taxon>
        <taxon>Pseudomonadaceae</taxon>
        <taxon>Pseudomonas</taxon>
    </lineage>
</organism>
<dbReference type="EMBL" id="JAAXCY010000020">
    <property type="protein sequence ID" value="MBC2410672.1"/>
    <property type="molecule type" value="Genomic_DNA"/>
</dbReference>
<dbReference type="Proteomes" id="UP000534677">
    <property type="component" value="Unassembled WGS sequence"/>
</dbReference>
<proteinExistence type="predicted"/>
<evidence type="ECO:0000313" key="4">
    <source>
        <dbReference type="Proteomes" id="UP000534677"/>
    </source>
</evidence>
<dbReference type="Proteomes" id="UP000520513">
    <property type="component" value="Unassembled WGS sequence"/>
</dbReference>
<name>A0A7X1AU75_9PSED</name>
<dbReference type="AlphaFoldDB" id="A0A7X1AU75"/>
<dbReference type="RefSeq" id="WP_185710863.1">
    <property type="nucleotide sequence ID" value="NZ_JAAXCY010000020.1"/>
</dbReference>
<evidence type="ECO:0000313" key="3">
    <source>
        <dbReference type="Proteomes" id="UP000520513"/>
    </source>
</evidence>
<gene>
    <name evidence="1" type="ORF">HF209_31125</name>
    <name evidence="2" type="ORF">HF257_32090</name>
</gene>
<protein>
    <submittedName>
        <fullName evidence="2">Uncharacterized protein</fullName>
    </submittedName>
</protein>
<sequence length="120" mass="12968">MTINGVTPLAIPLVRGGVDERSTVAMPIAHNPCDDQRIAWDVQPSQHAVCRGALSSLRYQALQSAPVVRANTTPPGPHSTDSQLASELDKHFGELHSFFKEGRLTQSSLRRIAAQELAGD</sequence>
<dbReference type="EMBL" id="JAAXCZ010000027">
    <property type="protein sequence ID" value="MBC2385411.1"/>
    <property type="molecule type" value="Genomic_DNA"/>
</dbReference>
<comment type="caution">
    <text evidence="2">The sequence shown here is derived from an EMBL/GenBank/DDBJ whole genome shotgun (WGS) entry which is preliminary data.</text>
</comment>
<reference evidence="3 4" key="1">
    <citation type="submission" date="2020-04" db="EMBL/GenBank/DDBJ databases">
        <title>Pseudomonas crami sp. nov., a novel proteolytic bacterial species isolated from cream.</title>
        <authorList>
            <person name="Hofmann K."/>
            <person name="Woller A."/>
            <person name="Huptas C."/>
            <person name="Wenning M."/>
            <person name="Scherer S."/>
            <person name="Doll E.V."/>
        </authorList>
    </citation>
    <scope>NUCLEOTIDE SEQUENCE [LARGE SCALE GENOMIC DNA]</scope>
    <source>
        <strain evidence="1 4">WS 5096</strain>
        <strain evidence="2 3">WS 5106</strain>
    </source>
</reference>
<evidence type="ECO:0000313" key="1">
    <source>
        <dbReference type="EMBL" id="MBC2385411.1"/>
    </source>
</evidence>
<keyword evidence="4" id="KW-1185">Reference proteome</keyword>